<feature type="transmembrane region" description="Helical" evidence="7">
    <location>
        <begin position="26"/>
        <end position="48"/>
    </location>
</feature>
<dbReference type="PANTHER" id="PTHR43394">
    <property type="entry name" value="ATP-DEPENDENT PERMEASE MDL1, MITOCHONDRIAL"/>
    <property type="match status" value="1"/>
</dbReference>
<evidence type="ECO:0000313" key="10">
    <source>
        <dbReference type="EMBL" id="MFC5289648.1"/>
    </source>
</evidence>
<sequence length="570" mass="58452">MTPLPVATPRETWRVVWDLTARRKRALIAALGTLVLGTAVGLLAAPLLGRVVDVVTGTLPREALVHAVVGLALVAVVSGVATAVAAAQVARLGEAVLADLRERFVGAALGLPQLRVEAAGAGDLTSRASRDVGVVAEGVRVALPTVARSAVTIVLSLAGMALLDWRFLVAGLLAAPVQWHTVRWYARNARVVYAAQREAVAELQQQLLETVEGARTVRAFGLRQRHLGRVDRRSASAIDLGMRGANLLTRFFSRLNLAEFVGLAAVLGTGFWLVGSGEVTIGAATAAALYFHGIFNPVNAALGLADDVQLAAAALSRLVGLPDAPTPPLAERAGDASVTVAGVHFGYDGTAVLHGVDLAARPGEHVAVVGANGAGKTTLARLIAGVAPPDAGTVSAGAVYLVSQEVHVFAGTVAEDLRLVQPDATAEELRAALAAVGALTWVDALPEGLDTVVGEGGHRLSAAEGQHLALARVVLADPPVVVLDEATAEAGSAGARVLERAAAAALAGRTALVVAHRLTQAAAADRIVVLDAGKVAETGSHADLLAARGRYADLWAAWSASRPRGDTARS</sequence>
<dbReference type="EMBL" id="JBHSKF010000012">
    <property type="protein sequence ID" value="MFC5289648.1"/>
    <property type="molecule type" value="Genomic_DNA"/>
</dbReference>
<keyword evidence="3" id="KW-0547">Nucleotide-binding</keyword>
<dbReference type="InterPro" id="IPR036640">
    <property type="entry name" value="ABC1_TM_sf"/>
</dbReference>
<name>A0ABW0ETF7_9PSEU</name>
<dbReference type="RefSeq" id="WP_378249501.1">
    <property type="nucleotide sequence ID" value="NZ_JBHSKF010000012.1"/>
</dbReference>
<evidence type="ECO:0000259" key="9">
    <source>
        <dbReference type="PROSITE" id="PS50929"/>
    </source>
</evidence>
<dbReference type="SMART" id="SM00382">
    <property type="entry name" value="AAA"/>
    <property type="match status" value="1"/>
</dbReference>
<keyword evidence="4 10" id="KW-0067">ATP-binding</keyword>
<accession>A0ABW0ETF7</accession>
<feature type="domain" description="ABC transporter" evidence="8">
    <location>
        <begin position="338"/>
        <end position="557"/>
    </location>
</feature>
<reference evidence="11" key="1">
    <citation type="journal article" date="2019" name="Int. J. Syst. Evol. Microbiol.">
        <title>The Global Catalogue of Microorganisms (GCM) 10K type strain sequencing project: providing services to taxonomists for standard genome sequencing and annotation.</title>
        <authorList>
            <consortium name="The Broad Institute Genomics Platform"/>
            <consortium name="The Broad Institute Genome Sequencing Center for Infectious Disease"/>
            <person name="Wu L."/>
            <person name="Ma J."/>
        </authorList>
    </citation>
    <scope>NUCLEOTIDE SEQUENCE [LARGE SCALE GENOMIC DNA]</scope>
    <source>
        <strain evidence="11">CCUG 59778</strain>
    </source>
</reference>
<evidence type="ECO:0000256" key="1">
    <source>
        <dbReference type="ARBA" id="ARBA00004651"/>
    </source>
</evidence>
<dbReference type="PROSITE" id="PS50893">
    <property type="entry name" value="ABC_TRANSPORTER_2"/>
    <property type="match status" value="1"/>
</dbReference>
<evidence type="ECO:0000256" key="3">
    <source>
        <dbReference type="ARBA" id="ARBA00022741"/>
    </source>
</evidence>
<dbReference type="PANTHER" id="PTHR43394:SF1">
    <property type="entry name" value="ATP-BINDING CASSETTE SUB-FAMILY B MEMBER 10, MITOCHONDRIAL"/>
    <property type="match status" value="1"/>
</dbReference>
<dbReference type="InterPro" id="IPR003593">
    <property type="entry name" value="AAA+_ATPase"/>
</dbReference>
<dbReference type="Gene3D" id="3.40.50.300">
    <property type="entry name" value="P-loop containing nucleotide triphosphate hydrolases"/>
    <property type="match status" value="1"/>
</dbReference>
<keyword evidence="5 7" id="KW-1133">Transmembrane helix</keyword>
<protein>
    <submittedName>
        <fullName evidence="10">ABC transporter ATP-binding protein</fullName>
    </submittedName>
</protein>
<feature type="domain" description="ABC transmembrane type-1" evidence="9">
    <location>
        <begin position="28"/>
        <end position="310"/>
    </location>
</feature>
<dbReference type="Pfam" id="PF00664">
    <property type="entry name" value="ABC_membrane"/>
    <property type="match status" value="1"/>
</dbReference>
<keyword evidence="6 7" id="KW-0472">Membrane</keyword>
<organism evidence="10 11">
    <name type="scientific">Actinokineospora guangxiensis</name>
    <dbReference type="NCBI Taxonomy" id="1490288"/>
    <lineage>
        <taxon>Bacteria</taxon>
        <taxon>Bacillati</taxon>
        <taxon>Actinomycetota</taxon>
        <taxon>Actinomycetes</taxon>
        <taxon>Pseudonocardiales</taxon>
        <taxon>Pseudonocardiaceae</taxon>
        <taxon>Actinokineospora</taxon>
    </lineage>
</organism>
<evidence type="ECO:0000256" key="4">
    <source>
        <dbReference type="ARBA" id="ARBA00022840"/>
    </source>
</evidence>
<dbReference type="Gene3D" id="1.20.1560.10">
    <property type="entry name" value="ABC transporter type 1, transmembrane domain"/>
    <property type="match status" value="1"/>
</dbReference>
<feature type="transmembrane region" description="Helical" evidence="7">
    <location>
        <begin position="257"/>
        <end position="275"/>
    </location>
</feature>
<keyword evidence="11" id="KW-1185">Reference proteome</keyword>
<proteinExistence type="predicted"/>
<dbReference type="GO" id="GO:0005524">
    <property type="term" value="F:ATP binding"/>
    <property type="evidence" value="ECO:0007669"/>
    <property type="project" value="UniProtKB-KW"/>
</dbReference>
<feature type="transmembrane region" description="Helical" evidence="7">
    <location>
        <begin position="63"/>
        <end position="87"/>
    </location>
</feature>
<dbReference type="InterPro" id="IPR003439">
    <property type="entry name" value="ABC_transporter-like_ATP-bd"/>
</dbReference>
<dbReference type="SUPFAM" id="SSF52540">
    <property type="entry name" value="P-loop containing nucleoside triphosphate hydrolases"/>
    <property type="match status" value="1"/>
</dbReference>
<dbReference type="Proteomes" id="UP001596157">
    <property type="component" value="Unassembled WGS sequence"/>
</dbReference>
<dbReference type="PROSITE" id="PS50929">
    <property type="entry name" value="ABC_TM1F"/>
    <property type="match status" value="1"/>
</dbReference>
<dbReference type="InterPro" id="IPR027417">
    <property type="entry name" value="P-loop_NTPase"/>
</dbReference>
<dbReference type="InterPro" id="IPR011527">
    <property type="entry name" value="ABC1_TM_dom"/>
</dbReference>
<evidence type="ECO:0000256" key="6">
    <source>
        <dbReference type="ARBA" id="ARBA00023136"/>
    </source>
</evidence>
<comment type="caution">
    <text evidence="10">The sequence shown here is derived from an EMBL/GenBank/DDBJ whole genome shotgun (WGS) entry which is preliminary data.</text>
</comment>
<dbReference type="CDD" id="cd07346">
    <property type="entry name" value="ABC_6TM_exporters"/>
    <property type="match status" value="1"/>
</dbReference>
<evidence type="ECO:0000259" key="8">
    <source>
        <dbReference type="PROSITE" id="PS50893"/>
    </source>
</evidence>
<dbReference type="Pfam" id="PF00005">
    <property type="entry name" value="ABC_tran"/>
    <property type="match status" value="1"/>
</dbReference>
<evidence type="ECO:0000256" key="5">
    <source>
        <dbReference type="ARBA" id="ARBA00022989"/>
    </source>
</evidence>
<evidence type="ECO:0000313" key="11">
    <source>
        <dbReference type="Proteomes" id="UP001596157"/>
    </source>
</evidence>
<gene>
    <name evidence="10" type="ORF">ACFPM7_21565</name>
</gene>
<dbReference type="InterPro" id="IPR039421">
    <property type="entry name" value="Type_1_exporter"/>
</dbReference>
<comment type="subcellular location">
    <subcellularLocation>
        <location evidence="1">Cell membrane</location>
        <topology evidence="1">Multi-pass membrane protein</topology>
    </subcellularLocation>
</comment>
<evidence type="ECO:0000256" key="2">
    <source>
        <dbReference type="ARBA" id="ARBA00022692"/>
    </source>
</evidence>
<dbReference type="SUPFAM" id="SSF90123">
    <property type="entry name" value="ABC transporter transmembrane region"/>
    <property type="match status" value="1"/>
</dbReference>
<keyword evidence="2 7" id="KW-0812">Transmembrane</keyword>
<evidence type="ECO:0000256" key="7">
    <source>
        <dbReference type="SAM" id="Phobius"/>
    </source>
</evidence>